<evidence type="ECO:0000256" key="1">
    <source>
        <dbReference type="ARBA" id="ARBA00023015"/>
    </source>
</evidence>
<keyword evidence="1" id="KW-0805">Transcription regulation</keyword>
<dbReference type="PROSITE" id="PS50042">
    <property type="entry name" value="CNMP_BINDING_3"/>
    <property type="match status" value="1"/>
</dbReference>
<evidence type="ECO:0000313" key="6">
    <source>
        <dbReference type="EMBL" id="NDL68248.1"/>
    </source>
</evidence>
<keyword evidence="7" id="KW-1185">Reference proteome</keyword>
<dbReference type="Proteomes" id="UP000461585">
    <property type="component" value="Unassembled WGS sequence"/>
</dbReference>
<dbReference type="GO" id="GO:0003677">
    <property type="term" value="F:DNA binding"/>
    <property type="evidence" value="ECO:0007669"/>
    <property type="project" value="UniProtKB-KW"/>
</dbReference>
<dbReference type="InterPro" id="IPR014710">
    <property type="entry name" value="RmlC-like_jellyroll"/>
</dbReference>
<keyword evidence="2" id="KW-0238">DNA-binding</keyword>
<evidence type="ECO:0000256" key="3">
    <source>
        <dbReference type="ARBA" id="ARBA00023163"/>
    </source>
</evidence>
<dbReference type="PROSITE" id="PS51063">
    <property type="entry name" value="HTH_CRP_2"/>
    <property type="match status" value="1"/>
</dbReference>
<feature type="domain" description="Cyclic nucleotide-binding" evidence="4">
    <location>
        <begin position="23"/>
        <end position="143"/>
    </location>
</feature>
<dbReference type="SMART" id="SM00100">
    <property type="entry name" value="cNMP"/>
    <property type="match status" value="1"/>
</dbReference>
<evidence type="ECO:0000313" key="7">
    <source>
        <dbReference type="Proteomes" id="UP000461585"/>
    </source>
</evidence>
<gene>
    <name evidence="6" type="ORF">GXN74_10890</name>
</gene>
<evidence type="ECO:0000259" key="5">
    <source>
        <dbReference type="PROSITE" id="PS51063"/>
    </source>
</evidence>
<feature type="domain" description="HTH crp-type" evidence="5">
    <location>
        <begin position="157"/>
        <end position="231"/>
    </location>
</feature>
<organism evidence="6 7">
    <name type="scientific">Anaerotalea alkaliphila</name>
    <dbReference type="NCBI Taxonomy" id="2662126"/>
    <lineage>
        <taxon>Bacteria</taxon>
        <taxon>Bacillati</taxon>
        <taxon>Bacillota</taxon>
        <taxon>Clostridia</taxon>
        <taxon>Eubacteriales</taxon>
        <taxon>Anaerotalea</taxon>
    </lineage>
</organism>
<dbReference type="Gene3D" id="2.60.120.10">
    <property type="entry name" value="Jelly Rolls"/>
    <property type="match status" value="1"/>
</dbReference>
<dbReference type="InterPro" id="IPR000595">
    <property type="entry name" value="cNMP-bd_dom"/>
</dbReference>
<dbReference type="RefSeq" id="WP_162370972.1">
    <property type="nucleotide sequence ID" value="NZ_JAAEEH010000032.1"/>
</dbReference>
<name>A0A7X5HX26_9FIRM</name>
<dbReference type="PANTHER" id="PTHR24567:SF28">
    <property type="entry name" value="LISTERIOLYSIN REGULATORY PROTEIN"/>
    <property type="match status" value="1"/>
</dbReference>
<dbReference type="InterPro" id="IPR018490">
    <property type="entry name" value="cNMP-bd_dom_sf"/>
</dbReference>
<keyword evidence="3" id="KW-0804">Transcription</keyword>
<dbReference type="SMART" id="SM00419">
    <property type="entry name" value="HTH_CRP"/>
    <property type="match status" value="1"/>
</dbReference>
<dbReference type="EMBL" id="JAAEEH010000032">
    <property type="protein sequence ID" value="NDL68248.1"/>
    <property type="molecule type" value="Genomic_DNA"/>
</dbReference>
<protein>
    <submittedName>
        <fullName evidence="6">Crp/Fnr family transcriptional regulator</fullName>
    </submittedName>
</protein>
<dbReference type="CDD" id="cd00092">
    <property type="entry name" value="HTH_CRP"/>
    <property type="match status" value="1"/>
</dbReference>
<evidence type="ECO:0000256" key="2">
    <source>
        <dbReference type="ARBA" id="ARBA00023125"/>
    </source>
</evidence>
<dbReference type="PANTHER" id="PTHR24567">
    <property type="entry name" value="CRP FAMILY TRANSCRIPTIONAL REGULATORY PROTEIN"/>
    <property type="match status" value="1"/>
</dbReference>
<proteinExistence type="predicted"/>
<dbReference type="PROSITE" id="PS00042">
    <property type="entry name" value="HTH_CRP_1"/>
    <property type="match status" value="1"/>
</dbReference>
<dbReference type="SUPFAM" id="SSF51206">
    <property type="entry name" value="cAMP-binding domain-like"/>
    <property type="match status" value="1"/>
</dbReference>
<dbReference type="Pfam" id="PF00027">
    <property type="entry name" value="cNMP_binding"/>
    <property type="match status" value="1"/>
</dbReference>
<evidence type="ECO:0000259" key="4">
    <source>
        <dbReference type="PROSITE" id="PS50042"/>
    </source>
</evidence>
<dbReference type="InterPro" id="IPR018335">
    <property type="entry name" value="Tscrpt_reg_HTH_Crp-type_CS"/>
</dbReference>
<dbReference type="InterPro" id="IPR012318">
    <property type="entry name" value="HTH_CRP"/>
</dbReference>
<dbReference type="Pfam" id="PF13545">
    <property type="entry name" value="HTH_Crp_2"/>
    <property type="match status" value="1"/>
</dbReference>
<reference evidence="6 7" key="1">
    <citation type="submission" date="2020-01" db="EMBL/GenBank/DDBJ databases">
        <title>Anaeroalcalibacter tamaniensis gen. nov., sp. nov., moderately halophilic strictly anaerobic fermenter bacterium from mud volcano of Taman peninsula.</title>
        <authorList>
            <person name="Frolova A."/>
            <person name="Merkel A.Y."/>
            <person name="Slobodkin A.I."/>
        </authorList>
    </citation>
    <scope>NUCLEOTIDE SEQUENCE [LARGE SCALE GENOMIC DNA]</scope>
    <source>
        <strain evidence="6 7">F-3ap</strain>
    </source>
</reference>
<comment type="caution">
    <text evidence="6">The sequence shown here is derived from an EMBL/GenBank/DDBJ whole genome shotgun (WGS) entry which is preliminary data.</text>
</comment>
<dbReference type="GO" id="GO:0003700">
    <property type="term" value="F:DNA-binding transcription factor activity"/>
    <property type="evidence" value="ECO:0007669"/>
    <property type="project" value="InterPro"/>
</dbReference>
<accession>A0A7X5HX26</accession>
<sequence>MTQPHAPYCTTCRHKVCAKKVSLFSTLEDRQLQTVAGLIQRRSAKKGEPLLHAGDIVDRLFIVNQGSLKASIFQEDGKEQILYIIQSGESIGELSLLKKEKATYDLVALEDAELCTIPKNSFDLFLRENPDVVFSILEAAHEKIASLEKMVQAIASTDADIRLKFLIQQLMRRSGVETPEGILLQLRLTREDMANFVGVTRETISRKLSQLSREGKLAFLDGKRILVKDPGHFQPY</sequence>
<dbReference type="GO" id="GO:0005829">
    <property type="term" value="C:cytosol"/>
    <property type="evidence" value="ECO:0007669"/>
    <property type="project" value="TreeGrafter"/>
</dbReference>
<dbReference type="PRINTS" id="PR00034">
    <property type="entry name" value="HTHCRP"/>
</dbReference>
<dbReference type="InterPro" id="IPR036388">
    <property type="entry name" value="WH-like_DNA-bd_sf"/>
</dbReference>
<dbReference type="CDD" id="cd00038">
    <property type="entry name" value="CAP_ED"/>
    <property type="match status" value="1"/>
</dbReference>
<dbReference type="InterPro" id="IPR050397">
    <property type="entry name" value="Env_Response_Regulators"/>
</dbReference>
<dbReference type="InterPro" id="IPR036390">
    <property type="entry name" value="WH_DNA-bd_sf"/>
</dbReference>
<dbReference type="Gene3D" id="1.10.10.10">
    <property type="entry name" value="Winged helix-like DNA-binding domain superfamily/Winged helix DNA-binding domain"/>
    <property type="match status" value="1"/>
</dbReference>
<dbReference type="AlphaFoldDB" id="A0A7X5HX26"/>
<dbReference type="SUPFAM" id="SSF46785">
    <property type="entry name" value="Winged helix' DNA-binding domain"/>
    <property type="match status" value="1"/>
</dbReference>